<evidence type="ECO:0000256" key="4">
    <source>
        <dbReference type="ARBA" id="ARBA00011738"/>
    </source>
</evidence>
<evidence type="ECO:0000313" key="10">
    <source>
        <dbReference type="Proteomes" id="UP000176609"/>
    </source>
</evidence>
<comment type="cofactor">
    <cofactor evidence="3">
        <name>Co(2+)</name>
        <dbReference type="ChEBI" id="CHEBI:48828"/>
    </cofactor>
</comment>
<name>A0A1F6AMG0_9BACT</name>
<dbReference type="Gene3D" id="1.10.3210.10">
    <property type="entry name" value="Hypothetical protein af1432"/>
    <property type="match status" value="1"/>
</dbReference>
<dbReference type="PANTHER" id="PTHR11845">
    <property type="entry name" value="5'-DEOXYNUCLEOTIDASE HDDC2"/>
    <property type="match status" value="1"/>
</dbReference>
<comment type="caution">
    <text evidence="9">The sequence shown here is derived from an EMBL/GenBank/DDBJ whole genome shotgun (WGS) entry which is preliminary data.</text>
</comment>
<evidence type="ECO:0000256" key="5">
    <source>
        <dbReference type="ARBA" id="ARBA00012964"/>
    </source>
</evidence>
<dbReference type="InterPro" id="IPR039356">
    <property type="entry name" value="YfbR/HDDC2"/>
</dbReference>
<dbReference type="EMBL" id="MFJR01000015">
    <property type="protein sequence ID" value="OGG25692.1"/>
    <property type="molecule type" value="Genomic_DNA"/>
</dbReference>
<evidence type="ECO:0000313" key="9">
    <source>
        <dbReference type="EMBL" id="OGG25692.1"/>
    </source>
</evidence>
<dbReference type="InterPro" id="IPR006674">
    <property type="entry name" value="HD_domain"/>
</dbReference>
<accession>A0A1F6AMG0</accession>
<keyword evidence="6" id="KW-0479">Metal-binding</keyword>
<protein>
    <recommendedName>
        <fullName evidence="5">5'-deoxynucleotidase</fullName>
        <ecNumber evidence="5">3.1.3.89</ecNumber>
    </recommendedName>
</protein>
<sequence length="191" mass="21844">MKSLTNFLFEASALKRLKRTGWQILGDNDESIAEHSYMVGVISYIIGKQKNADIEKVLLMALFHDFTESRIGDIYKLADFYVKADVLKAARDAYEGLPDGDGLVKITREYEDEDTLEAKIVHDADTLALCIELKQLIEKGNTNAKEWFEANLDALVLAESKSLGKELAKTNSQDWWKKERKEIHQRFKSKK</sequence>
<feature type="domain" description="HD/PDEase" evidence="8">
    <location>
        <begin position="28"/>
        <end position="139"/>
    </location>
</feature>
<dbReference type="GO" id="GO:0046872">
    <property type="term" value="F:metal ion binding"/>
    <property type="evidence" value="ECO:0007669"/>
    <property type="project" value="UniProtKB-KW"/>
</dbReference>
<evidence type="ECO:0000256" key="7">
    <source>
        <dbReference type="ARBA" id="ARBA00022801"/>
    </source>
</evidence>
<comment type="cofactor">
    <cofactor evidence="2">
        <name>Mn(2+)</name>
        <dbReference type="ChEBI" id="CHEBI:29035"/>
    </cofactor>
</comment>
<dbReference type="GO" id="GO:0002953">
    <property type="term" value="F:5'-deoxynucleotidase activity"/>
    <property type="evidence" value="ECO:0007669"/>
    <property type="project" value="UniProtKB-EC"/>
</dbReference>
<evidence type="ECO:0000256" key="3">
    <source>
        <dbReference type="ARBA" id="ARBA00001941"/>
    </source>
</evidence>
<dbReference type="InterPro" id="IPR003607">
    <property type="entry name" value="HD/PDEase_dom"/>
</dbReference>
<organism evidence="9 10">
    <name type="scientific">Candidatus Gottesmanbacteria bacterium RIFCSPLOWO2_01_FULL_39_12b</name>
    <dbReference type="NCBI Taxonomy" id="1798388"/>
    <lineage>
        <taxon>Bacteria</taxon>
        <taxon>Candidatus Gottesmaniibacteriota</taxon>
    </lineage>
</organism>
<dbReference type="AlphaFoldDB" id="A0A1F6AMG0"/>
<proteinExistence type="predicted"/>
<dbReference type="SMART" id="SM00471">
    <property type="entry name" value="HDc"/>
    <property type="match status" value="1"/>
</dbReference>
<comment type="catalytic activity">
    <reaction evidence="1">
        <text>a 2'-deoxyribonucleoside 5'-phosphate + H2O = a 2'-deoxyribonucleoside + phosphate</text>
        <dbReference type="Rhea" id="RHEA:36167"/>
        <dbReference type="ChEBI" id="CHEBI:15377"/>
        <dbReference type="ChEBI" id="CHEBI:18274"/>
        <dbReference type="ChEBI" id="CHEBI:43474"/>
        <dbReference type="ChEBI" id="CHEBI:65317"/>
        <dbReference type="EC" id="3.1.3.89"/>
    </reaction>
</comment>
<dbReference type="SUPFAM" id="SSF109604">
    <property type="entry name" value="HD-domain/PDEase-like"/>
    <property type="match status" value="1"/>
</dbReference>
<dbReference type="Proteomes" id="UP000176609">
    <property type="component" value="Unassembled WGS sequence"/>
</dbReference>
<reference evidence="9 10" key="1">
    <citation type="journal article" date="2016" name="Nat. Commun.">
        <title>Thousands of microbial genomes shed light on interconnected biogeochemical processes in an aquifer system.</title>
        <authorList>
            <person name="Anantharaman K."/>
            <person name="Brown C.T."/>
            <person name="Hug L.A."/>
            <person name="Sharon I."/>
            <person name="Castelle C.J."/>
            <person name="Probst A.J."/>
            <person name="Thomas B.C."/>
            <person name="Singh A."/>
            <person name="Wilkins M.J."/>
            <person name="Karaoz U."/>
            <person name="Brodie E.L."/>
            <person name="Williams K.H."/>
            <person name="Hubbard S.S."/>
            <person name="Banfield J.F."/>
        </authorList>
    </citation>
    <scope>NUCLEOTIDE SEQUENCE [LARGE SCALE GENOMIC DNA]</scope>
</reference>
<dbReference type="GO" id="GO:0005737">
    <property type="term" value="C:cytoplasm"/>
    <property type="evidence" value="ECO:0007669"/>
    <property type="project" value="TreeGrafter"/>
</dbReference>
<keyword evidence="7" id="KW-0378">Hydrolase</keyword>
<comment type="subunit">
    <text evidence="4">Homodimer.</text>
</comment>
<evidence type="ECO:0000256" key="1">
    <source>
        <dbReference type="ARBA" id="ARBA00001638"/>
    </source>
</evidence>
<dbReference type="PANTHER" id="PTHR11845:SF13">
    <property type="entry name" value="5'-DEOXYNUCLEOTIDASE HDDC2"/>
    <property type="match status" value="1"/>
</dbReference>
<evidence type="ECO:0000256" key="6">
    <source>
        <dbReference type="ARBA" id="ARBA00022723"/>
    </source>
</evidence>
<dbReference type="Pfam" id="PF13023">
    <property type="entry name" value="HD_3"/>
    <property type="match status" value="1"/>
</dbReference>
<gene>
    <name evidence="9" type="ORF">A2960_05025</name>
</gene>
<dbReference type="EC" id="3.1.3.89" evidence="5"/>
<evidence type="ECO:0000256" key="2">
    <source>
        <dbReference type="ARBA" id="ARBA00001936"/>
    </source>
</evidence>
<evidence type="ECO:0000259" key="8">
    <source>
        <dbReference type="SMART" id="SM00471"/>
    </source>
</evidence>